<dbReference type="Proteomes" id="UP000805649">
    <property type="component" value="Unassembled WGS sequence"/>
</dbReference>
<gene>
    <name evidence="1" type="ORF">CTRU02_215272</name>
</gene>
<sequence length="213" mass="24116">MSPLISPTDSQGRPASLLSKYKRKKATMLAELSEDIHELDLRLKVAQSNRKFAEHVENKARNELQRLQLVEQDVPSERQIDANIRDRLLLQTALKEFTEKHRVLIEGRHPQGSNENKNADDSQLSEEPLEDHQSGSVAFHMEKAAAKIVEEVRQLEEDKLAIKKMKQAAADAVKAAVEELSRRRDEARAMADLAEALEEEYNDAVAEKTSLEV</sequence>
<name>A0ACC3YDC0_COLTU</name>
<comment type="caution">
    <text evidence="1">The sequence shown here is derived from an EMBL/GenBank/DDBJ whole genome shotgun (WGS) entry which is preliminary data.</text>
</comment>
<proteinExistence type="predicted"/>
<reference evidence="1 2" key="1">
    <citation type="journal article" date="2020" name="Phytopathology">
        <title>Genome Sequence Resources of Colletotrichum truncatum, C. plurivorum, C. musicola, and C. sojae: Four Species Pathogenic to Soybean (Glycine max).</title>
        <authorList>
            <person name="Rogerio F."/>
            <person name="Boufleur T.R."/>
            <person name="Ciampi-Guillardi M."/>
            <person name="Sukno S.A."/>
            <person name="Thon M.R."/>
            <person name="Massola Junior N.S."/>
            <person name="Baroncelli R."/>
        </authorList>
    </citation>
    <scope>NUCLEOTIDE SEQUENCE [LARGE SCALE GENOMIC DNA]</scope>
    <source>
        <strain evidence="1 2">CMES1059</strain>
    </source>
</reference>
<dbReference type="EMBL" id="VUJX02000014">
    <property type="protein sequence ID" value="KAL0929842.1"/>
    <property type="molecule type" value="Genomic_DNA"/>
</dbReference>
<evidence type="ECO:0000313" key="1">
    <source>
        <dbReference type="EMBL" id="KAL0929842.1"/>
    </source>
</evidence>
<protein>
    <submittedName>
        <fullName evidence="1">Uncharacterized protein</fullName>
    </submittedName>
</protein>
<organism evidence="1 2">
    <name type="scientific">Colletotrichum truncatum</name>
    <name type="common">Anthracnose fungus</name>
    <name type="synonym">Colletotrichum capsici</name>
    <dbReference type="NCBI Taxonomy" id="5467"/>
    <lineage>
        <taxon>Eukaryota</taxon>
        <taxon>Fungi</taxon>
        <taxon>Dikarya</taxon>
        <taxon>Ascomycota</taxon>
        <taxon>Pezizomycotina</taxon>
        <taxon>Sordariomycetes</taxon>
        <taxon>Hypocreomycetidae</taxon>
        <taxon>Glomerellales</taxon>
        <taxon>Glomerellaceae</taxon>
        <taxon>Colletotrichum</taxon>
        <taxon>Colletotrichum truncatum species complex</taxon>
    </lineage>
</organism>
<keyword evidence="2" id="KW-1185">Reference proteome</keyword>
<accession>A0ACC3YDC0</accession>
<evidence type="ECO:0000313" key="2">
    <source>
        <dbReference type="Proteomes" id="UP000805649"/>
    </source>
</evidence>